<dbReference type="GO" id="GO:0006352">
    <property type="term" value="P:DNA-templated transcription initiation"/>
    <property type="evidence" value="ECO:0007669"/>
    <property type="project" value="InterPro"/>
</dbReference>
<evidence type="ECO:0000313" key="9">
    <source>
        <dbReference type="Proteomes" id="UP000603141"/>
    </source>
</evidence>
<evidence type="ECO:0000256" key="3">
    <source>
        <dbReference type="ARBA" id="ARBA00023082"/>
    </source>
</evidence>
<dbReference type="InterPro" id="IPR000838">
    <property type="entry name" value="RNA_pol_sigma70_ECF_CS"/>
</dbReference>
<keyword evidence="3 6" id="KW-0731">Sigma factor</keyword>
<gene>
    <name evidence="8" type="ORF">JIN85_14200</name>
</gene>
<evidence type="ECO:0000256" key="2">
    <source>
        <dbReference type="ARBA" id="ARBA00023015"/>
    </source>
</evidence>
<protein>
    <recommendedName>
        <fullName evidence="6">RNA polymerase sigma factor</fullName>
    </recommendedName>
</protein>
<dbReference type="InterPro" id="IPR013324">
    <property type="entry name" value="RNA_pol_sigma_r3/r4-like"/>
</dbReference>
<organism evidence="8 9">
    <name type="scientific">Luteolibacter pohnpeiensis</name>
    <dbReference type="NCBI Taxonomy" id="454153"/>
    <lineage>
        <taxon>Bacteria</taxon>
        <taxon>Pseudomonadati</taxon>
        <taxon>Verrucomicrobiota</taxon>
        <taxon>Verrucomicrobiia</taxon>
        <taxon>Verrucomicrobiales</taxon>
        <taxon>Verrucomicrobiaceae</taxon>
        <taxon>Luteolibacter</taxon>
    </lineage>
</organism>
<keyword evidence="2 6" id="KW-0805">Transcription regulation</keyword>
<evidence type="ECO:0000313" key="8">
    <source>
        <dbReference type="EMBL" id="MBK1883572.1"/>
    </source>
</evidence>
<dbReference type="Gene3D" id="1.10.10.10">
    <property type="entry name" value="Winged helix-like DNA-binding domain superfamily/Winged helix DNA-binding domain"/>
    <property type="match status" value="1"/>
</dbReference>
<dbReference type="Proteomes" id="UP000603141">
    <property type="component" value="Unassembled WGS sequence"/>
</dbReference>
<comment type="caution">
    <text evidence="8">The sequence shown here is derived from an EMBL/GenBank/DDBJ whole genome shotgun (WGS) entry which is preliminary data.</text>
</comment>
<proteinExistence type="inferred from homology"/>
<dbReference type="InterPro" id="IPR036388">
    <property type="entry name" value="WH-like_DNA-bd_sf"/>
</dbReference>
<comment type="similarity">
    <text evidence="1 6">Belongs to the sigma-70 factor family. ECF subfamily.</text>
</comment>
<dbReference type="AlphaFoldDB" id="A0A934SCD8"/>
<dbReference type="InterPro" id="IPR039425">
    <property type="entry name" value="RNA_pol_sigma-70-like"/>
</dbReference>
<sequence length="198" mass="22357">MNPIPEPITPERLMAEADALYGFAMMRMRDHHHAEELVQDAILTAWRKRGDFKGESSIKTWLIGILRFKILDFHRSAQRTPTMRNQHAGADDDPSDPMDRLFDAHGSWKIHPSAGLEILSDSPDHTVGQLEKIARLNHCIMCLPETLRVLFTARELNFMDLEDAADLARVAVASIPVLLTRARHSLRACLQAFGISPE</sequence>
<dbReference type="InterPro" id="IPR007627">
    <property type="entry name" value="RNA_pol_sigma70_r2"/>
</dbReference>
<name>A0A934SCD8_9BACT</name>
<dbReference type="InterPro" id="IPR014284">
    <property type="entry name" value="RNA_pol_sigma-70_dom"/>
</dbReference>
<dbReference type="GO" id="GO:0003677">
    <property type="term" value="F:DNA binding"/>
    <property type="evidence" value="ECO:0007669"/>
    <property type="project" value="UniProtKB-KW"/>
</dbReference>
<dbReference type="PANTHER" id="PTHR43133:SF8">
    <property type="entry name" value="RNA POLYMERASE SIGMA FACTOR HI_1459-RELATED"/>
    <property type="match status" value="1"/>
</dbReference>
<dbReference type="EMBL" id="JAENIJ010000023">
    <property type="protein sequence ID" value="MBK1883572.1"/>
    <property type="molecule type" value="Genomic_DNA"/>
</dbReference>
<dbReference type="SUPFAM" id="SSF88659">
    <property type="entry name" value="Sigma3 and sigma4 domains of RNA polymerase sigma factors"/>
    <property type="match status" value="1"/>
</dbReference>
<evidence type="ECO:0000256" key="1">
    <source>
        <dbReference type="ARBA" id="ARBA00010641"/>
    </source>
</evidence>
<evidence type="ECO:0000256" key="6">
    <source>
        <dbReference type="RuleBase" id="RU000716"/>
    </source>
</evidence>
<dbReference type="RefSeq" id="WP_200271847.1">
    <property type="nucleotide sequence ID" value="NZ_JAENIJ010000023.1"/>
</dbReference>
<evidence type="ECO:0000256" key="5">
    <source>
        <dbReference type="ARBA" id="ARBA00023163"/>
    </source>
</evidence>
<reference evidence="8" key="1">
    <citation type="submission" date="2021-01" db="EMBL/GenBank/DDBJ databases">
        <title>Modified the classification status of verrucomicrobia.</title>
        <authorList>
            <person name="Feng X."/>
        </authorList>
    </citation>
    <scope>NUCLEOTIDE SEQUENCE</scope>
    <source>
        <strain evidence="8">KCTC 22041</strain>
    </source>
</reference>
<dbReference type="Pfam" id="PF04542">
    <property type="entry name" value="Sigma70_r2"/>
    <property type="match status" value="1"/>
</dbReference>
<dbReference type="InterPro" id="IPR013325">
    <property type="entry name" value="RNA_pol_sigma_r2"/>
</dbReference>
<dbReference type="GO" id="GO:0016987">
    <property type="term" value="F:sigma factor activity"/>
    <property type="evidence" value="ECO:0007669"/>
    <property type="project" value="UniProtKB-KW"/>
</dbReference>
<dbReference type="NCBIfam" id="TIGR02937">
    <property type="entry name" value="sigma70-ECF"/>
    <property type="match status" value="1"/>
</dbReference>
<keyword evidence="9" id="KW-1185">Reference proteome</keyword>
<dbReference type="PANTHER" id="PTHR43133">
    <property type="entry name" value="RNA POLYMERASE ECF-TYPE SIGMA FACTO"/>
    <property type="match status" value="1"/>
</dbReference>
<dbReference type="SUPFAM" id="SSF88946">
    <property type="entry name" value="Sigma2 domain of RNA polymerase sigma factors"/>
    <property type="match status" value="1"/>
</dbReference>
<keyword evidence="4 6" id="KW-0238">DNA-binding</keyword>
<keyword evidence="5 6" id="KW-0804">Transcription</keyword>
<feature type="domain" description="RNA polymerase sigma-70 region 2" evidence="7">
    <location>
        <begin position="17"/>
        <end position="80"/>
    </location>
</feature>
<evidence type="ECO:0000259" key="7">
    <source>
        <dbReference type="Pfam" id="PF04542"/>
    </source>
</evidence>
<dbReference type="Gene3D" id="1.10.1740.10">
    <property type="match status" value="1"/>
</dbReference>
<evidence type="ECO:0000256" key="4">
    <source>
        <dbReference type="ARBA" id="ARBA00023125"/>
    </source>
</evidence>
<dbReference type="PROSITE" id="PS01063">
    <property type="entry name" value="SIGMA70_ECF"/>
    <property type="match status" value="1"/>
</dbReference>
<accession>A0A934SCD8</accession>